<sequence>MSRKTPYGTLLSTDPAVQTDISLTTDYVYELSLIRIPLVTGGAGTRAITIQITANSNIIYNVPISADITTADTWEIMIGHGLSHSLTGTTYTLPLPEKLRLPRGSVIATSSTGLTASDNFGAAVLFVDHLD</sequence>
<dbReference type="AlphaFoldDB" id="A0A0F9TS55"/>
<gene>
    <name evidence="1" type="ORF">LCGC14_0617780</name>
</gene>
<reference evidence="1" key="1">
    <citation type="journal article" date="2015" name="Nature">
        <title>Complex archaea that bridge the gap between prokaryotes and eukaryotes.</title>
        <authorList>
            <person name="Spang A."/>
            <person name="Saw J.H."/>
            <person name="Jorgensen S.L."/>
            <person name="Zaremba-Niedzwiedzka K."/>
            <person name="Martijn J."/>
            <person name="Lind A.E."/>
            <person name="van Eijk R."/>
            <person name="Schleper C."/>
            <person name="Guy L."/>
            <person name="Ettema T.J."/>
        </authorList>
    </citation>
    <scope>NUCLEOTIDE SEQUENCE</scope>
</reference>
<organism evidence="1">
    <name type="scientific">marine sediment metagenome</name>
    <dbReference type="NCBI Taxonomy" id="412755"/>
    <lineage>
        <taxon>unclassified sequences</taxon>
        <taxon>metagenomes</taxon>
        <taxon>ecological metagenomes</taxon>
    </lineage>
</organism>
<accession>A0A0F9TS55</accession>
<name>A0A0F9TS55_9ZZZZ</name>
<protein>
    <submittedName>
        <fullName evidence="1">Uncharacterized protein</fullName>
    </submittedName>
</protein>
<dbReference type="EMBL" id="LAZR01001042">
    <property type="protein sequence ID" value="KKN51941.1"/>
    <property type="molecule type" value="Genomic_DNA"/>
</dbReference>
<evidence type="ECO:0000313" key="1">
    <source>
        <dbReference type="EMBL" id="KKN51941.1"/>
    </source>
</evidence>
<comment type="caution">
    <text evidence="1">The sequence shown here is derived from an EMBL/GenBank/DDBJ whole genome shotgun (WGS) entry which is preliminary data.</text>
</comment>
<proteinExistence type="predicted"/>